<accession>A0ABW6R6E7</accession>
<dbReference type="Proteomes" id="UP001601948">
    <property type="component" value="Unassembled WGS sequence"/>
</dbReference>
<dbReference type="RefSeq" id="WP_387726439.1">
    <property type="nucleotide sequence ID" value="NZ_JBIAPI010000017.1"/>
</dbReference>
<organism evidence="1 2">
    <name type="scientific">Nocardia suismassiliense</name>
    <dbReference type="NCBI Taxonomy" id="2077092"/>
    <lineage>
        <taxon>Bacteria</taxon>
        <taxon>Bacillati</taxon>
        <taxon>Actinomycetota</taxon>
        <taxon>Actinomycetes</taxon>
        <taxon>Mycobacteriales</taxon>
        <taxon>Nocardiaceae</taxon>
        <taxon>Nocardia</taxon>
    </lineage>
</organism>
<comment type="caution">
    <text evidence="1">The sequence shown here is derived from an EMBL/GenBank/DDBJ whole genome shotgun (WGS) entry which is preliminary data.</text>
</comment>
<proteinExistence type="predicted"/>
<reference evidence="1 2" key="1">
    <citation type="submission" date="2024-10" db="EMBL/GenBank/DDBJ databases">
        <title>The Natural Products Discovery Center: Release of the First 8490 Sequenced Strains for Exploring Actinobacteria Biosynthetic Diversity.</title>
        <authorList>
            <person name="Kalkreuter E."/>
            <person name="Kautsar S.A."/>
            <person name="Yang D."/>
            <person name="Bader C.D."/>
            <person name="Teijaro C.N."/>
            <person name="Fluegel L."/>
            <person name="Davis C.M."/>
            <person name="Simpson J.R."/>
            <person name="Lauterbach L."/>
            <person name="Steele A.D."/>
            <person name="Gui C."/>
            <person name="Meng S."/>
            <person name="Li G."/>
            <person name="Viehrig K."/>
            <person name="Ye F."/>
            <person name="Su P."/>
            <person name="Kiefer A.F."/>
            <person name="Nichols A."/>
            <person name="Cepeda A.J."/>
            <person name="Yan W."/>
            <person name="Fan B."/>
            <person name="Jiang Y."/>
            <person name="Adhikari A."/>
            <person name="Zheng C.-J."/>
            <person name="Schuster L."/>
            <person name="Cowan T.M."/>
            <person name="Smanski M.J."/>
            <person name="Chevrette M.G."/>
            <person name="De Carvalho L.P.S."/>
            <person name="Shen B."/>
        </authorList>
    </citation>
    <scope>NUCLEOTIDE SEQUENCE [LARGE SCALE GENOMIC DNA]</scope>
    <source>
        <strain evidence="1 2">NPDC003040</strain>
    </source>
</reference>
<dbReference type="EMBL" id="JBIAPI010000017">
    <property type="protein sequence ID" value="MFF3229059.1"/>
    <property type="molecule type" value="Genomic_DNA"/>
</dbReference>
<name>A0ABW6R6E7_9NOCA</name>
<protein>
    <submittedName>
        <fullName evidence="1">Uncharacterized protein</fullName>
    </submittedName>
</protein>
<evidence type="ECO:0000313" key="2">
    <source>
        <dbReference type="Proteomes" id="UP001601948"/>
    </source>
</evidence>
<sequence length="97" mass="10507">MLIEVDDNTLAVRRGEISVESAAFHEWCLSINMHTAELRVSATAADLDENEKELVIAITELSDVFDVPCTITVGPSCAPLIHQLPLAADFVTVRISG</sequence>
<evidence type="ECO:0000313" key="1">
    <source>
        <dbReference type="EMBL" id="MFF3229059.1"/>
    </source>
</evidence>
<gene>
    <name evidence="1" type="ORF">ACFYV7_40155</name>
</gene>
<keyword evidence="2" id="KW-1185">Reference proteome</keyword>